<dbReference type="Proteomes" id="UP000308600">
    <property type="component" value="Unassembled WGS sequence"/>
</dbReference>
<sequence>MLLRSVLYIPGQGGMRISPLPDMTLLHLIYIHGFQGSEANFQAFPNDVHQYLCAHLPPNSPFTIKSSIYPRYKTEKPLVNAVRNFLEWLALQPPGLVILLGHSMGGLLAAEVVFGPNVLIDNVTQPQGDVRPQKVIGIIAFDTPYLGVHPHVAKSSISALLLKSGKKNNDFGEQDPKVKAEHSDDSDESKNERGRGKAEEVEARLNPNVDIVDRKVTDDWEGVKRSWGVSKHFKPFDATQTTTAKSQTTDPSLSDRFKAASTSLLQKLNFSSPPALSHRSHSSPTPLTTSTSEDSMPPMSPVGSAFDTFQFAAAVLDPLGLNQRYDKLVKWHPGRWVNYFTESHVGSAPSSLPTDEVHSTNPHDGTSSKAVKKARHFILLPTGFGLRSFVGGSDMWEKLVVVNAKSEVHGHCLMFRRKNLLDYDDFVEKVGRRALLWADEEITAHPVALAAAPPPS</sequence>
<reference evidence="1 2" key="1">
    <citation type="journal article" date="2019" name="Nat. Ecol. Evol.">
        <title>Megaphylogeny resolves global patterns of mushroom evolution.</title>
        <authorList>
            <person name="Varga T."/>
            <person name="Krizsan K."/>
            <person name="Foldi C."/>
            <person name="Dima B."/>
            <person name="Sanchez-Garcia M."/>
            <person name="Sanchez-Ramirez S."/>
            <person name="Szollosi G.J."/>
            <person name="Szarkandi J.G."/>
            <person name="Papp V."/>
            <person name="Albert L."/>
            <person name="Andreopoulos W."/>
            <person name="Angelini C."/>
            <person name="Antonin V."/>
            <person name="Barry K.W."/>
            <person name="Bougher N.L."/>
            <person name="Buchanan P."/>
            <person name="Buyck B."/>
            <person name="Bense V."/>
            <person name="Catcheside P."/>
            <person name="Chovatia M."/>
            <person name="Cooper J."/>
            <person name="Damon W."/>
            <person name="Desjardin D."/>
            <person name="Finy P."/>
            <person name="Geml J."/>
            <person name="Haridas S."/>
            <person name="Hughes K."/>
            <person name="Justo A."/>
            <person name="Karasinski D."/>
            <person name="Kautmanova I."/>
            <person name="Kiss B."/>
            <person name="Kocsube S."/>
            <person name="Kotiranta H."/>
            <person name="LaButti K.M."/>
            <person name="Lechner B.E."/>
            <person name="Liimatainen K."/>
            <person name="Lipzen A."/>
            <person name="Lukacs Z."/>
            <person name="Mihaltcheva S."/>
            <person name="Morgado L.N."/>
            <person name="Niskanen T."/>
            <person name="Noordeloos M.E."/>
            <person name="Ohm R.A."/>
            <person name="Ortiz-Santana B."/>
            <person name="Ovrebo C."/>
            <person name="Racz N."/>
            <person name="Riley R."/>
            <person name="Savchenko A."/>
            <person name="Shiryaev A."/>
            <person name="Soop K."/>
            <person name="Spirin V."/>
            <person name="Szebenyi C."/>
            <person name="Tomsovsky M."/>
            <person name="Tulloss R.E."/>
            <person name="Uehling J."/>
            <person name="Grigoriev I.V."/>
            <person name="Vagvolgyi C."/>
            <person name="Papp T."/>
            <person name="Martin F.M."/>
            <person name="Miettinen O."/>
            <person name="Hibbett D.S."/>
            <person name="Nagy L.G."/>
        </authorList>
    </citation>
    <scope>NUCLEOTIDE SEQUENCE [LARGE SCALE GENOMIC DNA]</scope>
    <source>
        <strain evidence="1 2">NL-1719</strain>
    </source>
</reference>
<accession>A0ACD3ADJ3</accession>
<dbReference type="EMBL" id="ML208510">
    <property type="protein sequence ID" value="TFK63684.1"/>
    <property type="molecule type" value="Genomic_DNA"/>
</dbReference>
<proteinExistence type="predicted"/>
<protein>
    <submittedName>
        <fullName evidence="1">Uncharacterized protein</fullName>
    </submittedName>
</protein>
<gene>
    <name evidence="1" type="ORF">BDN72DRAFT_306059</name>
</gene>
<name>A0ACD3ADJ3_9AGAR</name>
<organism evidence="1 2">
    <name type="scientific">Pluteus cervinus</name>
    <dbReference type="NCBI Taxonomy" id="181527"/>
    <lineage>
        <taxon>Eukaryota</taxon>
        <taxon>Fungi</taxon>
        <taxon>Dikarya</taxon>
        <taxon>Basidiomycota</taxon>
        <taxon>Agaricomycotina</taxon>
        <taxon>Agaricomycetes</taxon>
        <taxon>Agaricomycetidae</taxon>
        <taxon>Agaricales</taxon>
        <taxon>Pluteineae</taxon>
        <taxon>Pluteaceae</taxon>
        <taxon>Pluteus</taxon>
    </lineage>
</organism>
<keyword evidence="2" id="KW-1185">Reference proteome</keyword>
<evidence type="ECO:0000313" key="1">
    <source>
        <dbReference type="EMBL" id="TFK63684.1"/>
    </source>
</evidence>
<evidence type="ECO:0000313" key="2">
    <source>
        <dbReference type="Proteomes" id="UP000308600"/>
    </source>
</evidence>